<feature type="region of interest" description="Disordered" evidence="1">
    <location>
        <begin position="1"/>
        <end position="85"/>
    </location>
</feature>
<feature type="compositionally biased region" description="Basic and acidic residues" evidence="1">
    <location>
        <begin position="60"/>
        <end position="74"/>
    </location>
</feature>
<dbReference type="OrthoDB" id="20949at2759"/>
<reference evidence="2" key="1">
    <citation type="submission" date="2012-04" db="EMBL/GenBank/DDBJ databases">
        <title>The Genome Sequence of Loa loa.</title>
        <authorList>
            <consortium name="The Broad Institute Genome Sequencing Platform"/>
            <consortium name="Broad Institute Genome Sequencing Center for Infectious Disease"/>
            <person name="Nutman T.B."/>
            <person name="Fink D.L."/>
            <person name="Russ C."/>
            <person name="Young S."/>
            <person name="Zeng Q."/>
            <person name="Gargeya S."/>
            <person name="Alvarado L."/>
            <person name="Berlin A."/>
            <person name="Chapman S.B."/>
            <person name="Chen Z."/>
            <person name="Freedman E."/>
            <person name="Gellesch M."/>
            <person name="Goldberg J."/>
            <person name="Griggs A."/>
            <person name="Gujja S."/>
            <person name="Heilman E.R."/>
            <person name="Heiman D."/>
            <person name="Howarth C."/>
            <person name="Mehta T."/>
            <person name="Neiman D."/>
            <person name="Pearson M."/>
            <person name="Roberts A."/>
            <person name="Saif S."/>
            <person name="Shea T."/>
            <person name="Shenoy N."/>
            <person name="Sisk P."/>
            <person name="Stolte C."/>
            <person name="Sykes S."/>
            <person name="White J."/>
            <person name="Yandava C."/>
            <person name="Haas B."/>
            <person name="Henn M.R."/>
            <person name="Nusbaum C."/>
            <person name="Birren B."/>
        </authorList>
    </citation>
    <scope>NUCLEOTIDE SEQUENCE [LARGE SCALE GENOMIC DNA]</scope>
</reference>
<sequence length="134" mass="15867">MDQLEVKEVCSTSGESFSSSDGDDDDDESRITRTEMDDQNTVVFDVGKQQKKKLKRTKRELRAEHAVKHERDRMGMILPDPVQDQQRERNFVRLATNCRTTERAKRYISSKYDKEKTPVTWYFYRKLQQDIKGI</sequence>
<dbReference type="AlphaFoldDB" id="A0A1S0UP71"/>
<dbReference type="GeneID" id="9948535"/>
<evidence type="ECO:0000256" key="1">
    <source>
        <dbReference type="SAM" id="MobiDB-lite"/>
    </source>
</evidence>
<organism evidence="2">
    <name type="scientific">Loa loa</name>
    <name type="common">Eye worm</name>
    <name type="synonym">Filaria loa</name>
    <dbReference type="NCBI Taxonomy" id="7209"/>
    <lineage>
        <taxon>Eukaryota</taxon>
        <taxon>Metazoa</taxon>
        <taxon>Ecdysozoa</taxon>
        <taxon>Nematoda</taxon>
        <taxon>Chromadorea</taxon>
        <taxon>Rhabditida</taxon>
        <taxon>Spirurina</taxon>
        <taxon>Spiruromorpha</taxon>
        <taxon>Filarioidea</taxon>
        <taxon>Onchocercidae</taxon>
        <taxon>Loa</taxon>
    </lineage>
</organism>
<name>A0A1S0UP71_LOALO</name>
<feature type="compositionally biased region" description="Basic residues" evidence="1">
    <location>
        <begin position="49"/>
        <end position="59"/>
    </location>
</feature>
<evidence type="ECO:0000313" key="2">
    <source>
        <dbReference type="EMBL" id="EJD76674.1"/>
    </source>
</evidence>
<protein>
    <submittedName>
        <fullName evidence="2">Uncharacterized protein</fullName>
    </submittedName>
</protein>
<dbReference type="RefSeq" id="XP_020307459.1">
    <property type="nucleotide sequence ID" value="XM_020448292.1"/>
</dbReference>
<dbReference type="CTD" id="9948535"/>
<accession>A0A1S0UP71</accession>
<dbReference type="EMBL" id="JH712068">
    <property type="protein sequence ID" value="EJD76674.1"/>
    <property type="molecule type" value="Genomic_DNA"/>
</dbReference>
<proteinExistence type="predicted"/>
<gene>
    <name evidence="2" type="ORF">LOAG_11085</name>
</gene>